<feature type="region of interest" description="Disordered" evidence="1">
    <location>
        <begin position="68"/>
        <end position="96"/>
    </location>
</feature>
<sequence>MSRASETILEELHNTIAETLKEELKRYANGEYDDKEETEDDEGVVTVIVKKKSVPASLIQSTIKYLKDNGIDRPEEDEPDPEDLLSDELPSFGEEA</sequence>
<reference evidence="2" key="1">
    <citation type="journal article" date="2015" name="Nature">
        <title>Complex archaea that bridge the gap between prokaryotes and eukaryotes.</title>
        <authorList>
            <person name="Spang A."/>
            <person name="Saw J.H."/>
            <person name="Jorgensen S.L."/>
            <person name="Zaremba-Niedzwiedzka K."/>
            <person name="Martijn J."/>
            <person name="Lind A.E."/>
            <person name="van Eijk R."/>
            <person name="Schleper C."/>
            <person name="Guy L."/>
            <person name="Ettema T.J."/>
        </authorList>
    </citation>
    <scope>NUCLEOTIDE SEQUENCE</scope>
</reference>
<dbReference type="Pfam" id="PF11123">
    <property type="entry name" value="DNA_Packaging_2"/>
    <property type="match status" value="1"/>
</dbReference>
<accession>A0A0F9ABV1</accession>
<gene>
    <name evidence="2" type="ORF">LCGC14_2868720</name>
</gene>
<feature type="compositionally biased region" description="Acidic residues" evidence="1">
    <location>
        <begin position="74"/>
        <end position="86"/>
    </location>
</feature>
<protein>
    <submittedName>
        <fullName evidence="2">Uncharacterized protein</fullName>
    </submittedName>
</protein>
<comment type="caution">
    <text evidence="2">The sequence shown here is derived from an EMBL/GenBank/DDBJ whole genome shotgun (WGS) entry which is preliminary data.</text>
</comment>
<dbReference type="AlphaFoldDB" id="A0A0F9ABV1"/>
<organism evidence="2">
    <name type="scientific">marine sediment metagenome</name>
    <dbReference type="NCBI Taxonomy" id="412755"/>
    <lineage>
        <taxon>unclassified sequences</taxon>
        <taxon>metagenomes</taxon>
        <taxon>ecological metagenomes</taxon>
    </lineage>
</organism>
<dbReference type="InterPro" id="IPR024345">
    <property type="entry name" value="DNA_matur_Phage_T7-like"/>
</dbReference>
<feature type="compositionally biased region" description="Low complexity" evidence="1">
    <location>
        <begin position="87"/>
        <end position="96"/>
    </location>
</feature>
<dbReference type="EMBL" id="LAZR01055633">
    <property type="protein sequence ID" value="KKK75939.1"/>
    <property type="molecule type" value="Genomic_DNA"/>
</dbReference>
<evidence type="ECO:0000313" key="2">
    <source>
        <dbReference type="EMBL" id="KKK75939.1"/>
    </source>
</evidence>
<proteinExistence type="predicted"/>
<name>A0A0F9ABV1_9ZZZZ</name>
<evidence type="ECO:0000256" key="1">
    <source>
        <dbReference type="SAM" id="MobiDB-lite"/>
    </source>
</evidence>